<dbReference type="OrthoDB" id="4703408at2759"/>
<name>A0A066X3H2_COLSU</name>
<protein>
    <submittedName>
        <fullName evidence="2">Uncharacterized protein</fullName>
    </submittedName>
</protein>
<proteinExistence type="predicted"/>
<dbReference type="AlphaFoldDB" id="A0A066X3H2"/>
<dbReference type="OMA" id="STHAGRC"/>
<feature type="region of interest" description="Disordered" evidence="1">
    <location>
        <begin position="331"/>
        <end position="357"/>
    </location>
</feature>
<organism evidence="2 3">
    <name type="scientific">Colletotrichum sublineola</name>
    <name type="common">Sorghum anthracnose fungus</name>
    <dbReference type="NCBI Taxonomy" id="1173701"/>
    <lineage>
        <taxon>Eukaryota</taxon>
        <taxon>Fungi</taxon>
        <taxon>Dikarya</taxon>
        <taxon>Ascomycota</taxon>
        <taxon>Pezizomycotina</taxon>
        <taxon>Sordariomycetes</taxon>
        <taxon>Hypocreomycetidae</taxon>
        <taxon>Glomerellales</taxon>
        <taxon>Glomerellaceae</taxon>
        <taxon>Colletotrichum</taxon>
        <taxon>Colletotrichum graminicola species complex</taxon>
    </lineage>
</organism>
<evidence type="ECO:0000313" key="2">
    <source>
        <dbReference type="EMBL" id="KDN60291.1"/>
    </source>
</evidence>
<reference evidence="3" key="1">
    <citation type="journal article" date="2014" name="Genome Announc.">
        <title>Draft genome sequence of Colletotrichum sublineola, a destructive pathogen of cultivated sorghum.</title>
        <authorList>
            <person name="Baroncelli R."/>
            <person name="Sanz-Martin J.M."/>
            <person name="Rech G.E."/>
            <person name="Sukno S.A."/>
            <person name="Thon M.R."/>
        </authorList>
    </citation>
    <scope>NUCLEOTIDE SEQUENCE [LARGE SCALE GENOMIC DNA]</scope>
    <source>
        <strain evidence="3">TX430BB</strain>
    </source>
</reference>
<evidence type="ECO:0000313" key="3">
    <source>
        <dbReference type="Proteomes" id="UP000027238"/>
    </source>
</evidence>
<dbReference type="Proteomes" id="UP000027238">
    <property type="component" value="Unassembled WGS sequence"/>
</dbReference>
<dbReference type="eggNOG" id="ENOG502T5XY">
    <property type="taxonomic scope" value="Eukaryota"/>
</dbReference>
<comment type="caution">
    <text evidence="2">The sequence shown here is derived from an EMBL/GenBank/DDBJ whole genome shotgun (WGS) entry which is preliminary data.</text>
</comment>
<dbReference type="STRING" id="1173701.A0A066X3H2"/>
<gene>
    <name evidence="2" type="ORF">CSUB01_09017</name>
</gene>
<evidence type="ECO:0000256" key="1">
    <source>
        <dbReference type="SAM" id="MobiDB-lite"/>
    </source>
</evidence>
<dbReference type="HOGENOM" id="CLU_813831_0_0_1"/>
<keyword evidence="3" id="KW-1185">Reference proteome</keyword>
<dbReference type="EMBL" id="JMSE01001530">
    <property type="protein sequence ID" value="KDN60291.1"/>
    <property type="molecule type" value="Genomic_DNA"/>
</dbReference>
<sequence length="357" mass="41867">MCYKVYTHTMSCDVRPVITSTKNLYVNPYDTPPSCPCAPLPPSPSPRGRRHHTSDRCTSHGCCTLDVAIHRCARRCRNPTKYNRYLRASCVPAYPYSSPHPSKPLPPDFPFKTRANPRAPSWRRLRIFDRAPDFCAVESRAFRLALAELLDIGRVLPHAEAELEKARLRIERERARHRDAHGAACETRVFLLRGWEEEEEEEEEPCCGWTRRVADMDVGADDLALSTEVLADCWGRYVGLLRRYEELGQRRVGGIVEDRGRRRGSRPWGGENDRQETLRDEEARPWRYVRRESWDREDRNREGHREEGRAREVWCQPEPVVSRRHSVRFEDEVVPRRRKSQDGSPDNGKRHRSWWRF</sequence>
<accession>A0A066X3H2</accession>